<dbReference type="Pfam" id="PF08224">
    <property type="entry name" value="DUF1719"/>
    <property type="match status" value="1"/>
</dbReference>
<sequence length="600" mass="68929">MAEIVGSAVVQESVSQIVSGLLQKYEDKHNSNAFRNLERLEMAHIRLEAVLQTSDKWDITDTSLLRRRRKLKSAAQECDDTLHRCRQRILEDEHIEKELAPFFSAEHGIQGRLYFMQKDPNEPDDDFCFTVTLQLSESTDIFGVAIQCLHLFAPIFMSTVENIRKRLMQLPTEDFSWVPYVDSHQKKHWDNVHRFGSQWFRPNPLCCKQHDKNKLCHSCKLDKSSGLPYVSLEPVIYVGLWCQVSLSESDKQRASLSECRSSLRDHPYQRAGVLFAPHGSSEDILLVDKFPAITATNSEEQHCLHPIFTLGQLEGIMLPKAIDYFCQNEEATVYQMLWRSRHGTAYIQVERASIFRPSTRQAFHGAKRKKLLQGLDEEFECLTYWVSRFLDLWTSHASIQLEGSIMDWYQEGQVLPSECNKRWPSLSEHQSSLKDSAYLEVGIAFAPHSSIEDMLPAGTCSALAAVEGERQHVLHTDISLEQLEEIMLPKAIDYFHKNAKATVHQMFWKSEHGTAYIQVEKASICTLRTSMRTSVTVGGARKRKMSQRQDEDFGSQPNVFSQFLNLWVAHAPLQLRGSIVDWIQKEKESQLAAQQLHLKF</sequence>
<accession>A0A811NCW9</accession>
<dbReference type="EMBL" id="CAJGYO010000003">
    <property type="protein sequence ID" value="CAD6221520.1"/>
    <property type="molecule type" value="Genomic_DNA"/>
</dbReference>
<dbReference type="Proteomes" id="UP000604825">
    <property type="component" value="Unassembled WGS sequence"/>
</dbReference>
<dbReference type="PANTHER" id="PTHR33377:SF3">
    <property type="entry name" value="WW DOMAIN-CONTAINING PROTEIN"/>
    <property type="match status" value="1"/>
</dbReference>
<dbReference type="PANTHER" id="PTHR33377">
    <property type="entry name" value="OS10G0134700 PROTEIN-RELATED"/>
    <property type="match status" value="1"/>
</dbReference>
<dbReference type="SMART" id="SM01157">
    <property type="entry name" value="DUF1719"/>
    <property type="match status" value="1"/>
</dbReference>
<keyword evidence="2" id="KW-1185">Reference proteome</keyword>
<evidence type="ECO:0000313" key="1">
    <source>
        <dbReference type="EMBL" id="CAD6221520.1"/>
    </source>
</evidence>
<dbReference type="InterPro" id="IPR013181">
    <property type="entry name" value="DUF1719"/>
</dbReference>
<dbReference type="AlphaFoldDB" id="A0A811NCW9"/>
<name>A0A811NCW9_9POAL</name>
<organism evidence="1 2">
    <name type="scientific">Miscanthus lutarioriparius</name>
    <dbReference type="NCBI Taxonomy" id="422564"/>
    <lineage>
        <taxon>Eukaryota</taxon>
        <taxon>Viridiplantae</taxon>
        <taxon>Streptophyta</taxon>
        <taxon>Embryophyta</taxon>
        <taxon>Tracheophyta</taxon>
        <taxon>Spermatophyta</taxon>
        <taxon>Magnoliopsida</taxon>
        <taxon>Liliopsida</taxon>
        <taxon>Poales</taxon>
        <taxon>Poaceae</taxon>
        <taxon>PACMAD clade</taxon>
        <taxon>Panicoideae</taxon>
        <taxon>Andropogonodae</taxon>
        <taxon>Andropogoneae</taxon>
        <taxon>Saccharinae</taxon>
        <taxon>Miscanthus</taxon>
    </lineage>
</organism>
<gene>
    <name evidence="1" type="ORF">NCGR_LOCUS14786</name>
</gene>
<comment type="caution">
    <text evidence="1">The sequence shown here is derived from an EMBL/GenBank/DDBJ whole genome shotgun (WGS) entry which is preliminary data.</text>
</comment>
<proteinExistence type="predicted"/>
<evidence type="ECO:0000313" key="2">
    <source>
        <dbReference type="Proteomes" id="UP000604825"/>
    </source>
</evidence>
<protein>
    <submittedName>
        <fullName evidence="1">Uncharacterized protein</fullName>
    </submittedName>
</protein>
<reference evidence="1" key="1">
    <citation type="submission" date="2020-10" db="EMBL/GenBank/DDBJ databases">
        <authorList>
            <person name="Han B."/>
            <person name="Lu T."/>
            <person name="Zhao Q."/>
            <person name="Huang X."/>
            <person name="Zhao Y."/>
        </authorList>
    </citation>
    <scope>NUCLEOTIDE SEQUENCE</scope>
</reference>